<keyword evidence="1" id="KW-0732">Signal</keyword>
<evidence type="ECO:0000313" key="2">
    <source>
        <dbReference type="EMBL" id="OCK73635.1"/>
    </source>
</evidence>
<evidence type="ECO:0000256" key="1">
    <source>
        <dbReference type="SAM" id="SignalP"/>
    </source>
</evidence>
<organism evidence="2 3">
    <name type="scientific">Lepidopterella palustris CBS 459.81</name>
    <dbReference type="NCBI Taxonomy" id="1314670"/>
    <lineage>
        <taxon>Eukaryota</taxon>
        <taxon>Fungi</taxon>
        <taxon>Dikarya</taxon>
        <taxon>Ascomycota</taxon>
        <taxon>Pezizomycotina</taxon>
        <taxon>Dothideomycetes</taxon>
        <taxon>Pleosporomycetidae</taxon>
        <taxon>Mytilinidiales</taxon>
        <taxon>Argynnaceae</taxon>
        <taxon>Lepidopterella</taxon>
    </lineage>
</organism>
<accession>A0A8E2DXX2</accession>
<evidence type="ECO:0000313" key="3">
    <source>
        <dbReference type="Proteomes" id="UP000250266"/>
    </source>
</evidence>
<keyword evidence="3" id="KW-1185">Reference proteome</keyword>
<dbReference type="Proteomes" id="UP000250266">
    <property type="component" value="Unassembled WGS sequence"/>
</dbReference>
<gene>
    <name evidence="2" type="ORF">K432DRAFT_398720</name>
</gene>
<dbReference type="EMBL" id="KV745700">
    <property type="protein sequence ID" value="OCK73635.1"/>
    <property type="molecule type" value="Genomic_DNA"/>
</dbReference>
<proteinExistence type="predicted"/>
<sequence>MWAIHTMLLYIGYLLALHDAAHDRVKPNNTKLTITTTNQSSVGSYAQQLKTHDCLPRLYDVTREAKRASFKKFQSATLHTRRNIGHLAGPKTKAPVLTPISEQARGSAPLAFYLSLLERIKEESEEIGHIKLRTINGRRYWFPHERGNPVFLNDKKAKPPKFVLRKIVQTWGAVNFGLTNEDEGFKDAR</sequence>
<feature type="chain" id="PRO_5034258372" evidence="1">
    <location>
        <begin position="17"/>
        <end position="189"/>
    </location>
</feature>
<name>A0A8E2DXX2_9PEZI</name>
<feature type="signal peptide" evidence="1">
    <location>
        <begin position="1"/>
        <end position="16"/>
    </location>
</feature>
<protein>
    <submittedName>
        <fullName evidence="2">Uncharacterized protein</fullName>
    </submittedName>
</protein>
<reference evidence="2 3" key="1">
    <citation type="journal article" date="2016" name="Nat. Commun.">
        <title>Ectomycorrhizal ecology is imprinted in the genome of the dominant symbiotic fungus Cenococcum geophilum.</title>
        <authorList>
            <consortium name="DOE Joint Genome Institute"/>
            <person name="Peter M."/>
            <person name="Kohler A."/>
            <person name="Ohm R.A."/>
            <person name="Kuo A."/>
            <person name="Krutzmann J."/>
            <person name="Morin E."/>
            <person name="Arend M."/>
            <person name="Barry K.W."/>
            <person name="Binder M."/>
            <person name="Choi C."/>
            <person name="Clum A."/>
            <person name="Copeland A."/>
            <person name="Grisel N."/>
            <person name="Haridas S."/>
            <person name="Kipfer T."/>
            <person name="LaButti K."/>
            <person name="Lindquist E."/>
            <person name="Lipzen A."/>
            <person name="Maire R."/>
            <person name="Meier B."/>
            <person name="Mihaltcheva S."/>
            <person name="Molinier V."/>
            <person name="Murat C."/>
            <person name="Poggeler S."/>
            <person name="Quandt C.A."/>
            <person name="Sperisen C."/>
            <person name="Tritt A."/>
            <person name="Tisserant E."/>
            <person name="Crous P.W."/>
            <person name="Henrissat B."/>
            <person name="Nehls U."/>
            <person name="Egli S."/>
            <person name="Spatafora J.W."/>
            <person name="Grigoriev I.V."/>
            <person name="Martin F.M."/>
        </authorList>
    </citation>
    <scope>NUCLEOTIDE SEQUENCE [LARGE SCALE GENOMIC DNA]</scope>
    <source>
        <strain evidence="2 3">CBS 459.81</strain>
    </source>
</reference>
<dbReference type="AlphaFoldDB" id="A0A8E2DXX2"/>